<dbReference type="GO" id="GO:0032259">
    <property type="term" value="P:methylation"/>
    <property type="evidence" value="ECO:0007669"/>
    <property type="project" value="UniProtKB-KW"/>
</dbReference>
<evidence type="ECO:0000256" key="2">
    <source>
        <dbReference type="ARBA" id="ARBA00022679"/>
    </source>
</evidence>
<organism evidence="4 5">
    <name type="scientific">Ostreobium quekettii</name>
    <dbReference type="NCBI Taxonomy" id="121088"/>
    <lineage>
        <taxon>Eukaryota</taxon>
        <taxon>Viridiplantae</taxon>
        <taxon>Chlorophyta</taxon>
        <taxon>core chlorophytes</taxon>
        <taxon>Ulvophyceae</taxon>
        <taxon>TCBD clade</taxon>
        <taxon>Bryopsidales</taxon>
        <taxon>Ostreobineae</taxon>
        <taxon>Ostreobiaceae</taxon>
        <taxon>Ostreobium</taxon>
    </lineage>
</organism>
<dbReference type="Gene3D" id="3.40.50.150">
    <property type="entry name" value="Vaccinia Virus protein VP39"/>
    <property type="match status" value="1"/>
</dbReference>
<dbReference type="OrthoDB" id="6329284at2759"/>
<dbReference type="PANTHER" id="PTHR43591">
    <property type="entry name" value="METHYLTRANSFERASE"/>
    <property type="match status" value="1"/>
</dbReference>
<name>A0A8S1IUV0_9CHLO</name>
<keyword evidence="1" id="KW-0489">Methyltransferase</keyword>
<dbReference type="PANTHER" id="PTHR43591:SF24">
    <property type="entry name" value="2-METHOXY-6-POLYPRENYL-1,4-BENZOQUINOL METHYLASE, MITOCHONDRIAL"/>
    <property type="match status" value="1"/>
</dbReference>
<protein>
    <submittedName>
        <fullName evidence="4">Uncharacterized protein</fullName>
    </submittedName>
</protein>
<evidence type="ECO:0000256" key="3">
    <source>
        <dbReference type="ARBA" id="ARBA00022691"/>
    </source>
</evidence>
<dbReference type="InterPro" id="IPR004033">
    <property type="entry name" value="UbiE/COQ5_MeTrFase"/>
</dbReference>
<evidence type="ECO:0000313" key="5">
    <source>
        <dbReference type="Proteomes" id="UP000708148"/>
    </source>
</evidence>
<evidence type="ECO:0000313" key="4">
    <source>
        <dbReference type="EMBL" id="CAD7698840.1"/>
    </source>
</evidence>
<dbReference type="Proteomes" id="UP000708148">
    <property type="component" value="Unassembled WGS sequence"/>
</dbReference>
<dbReference type="PROSITE" id="PS51608">
    <property type="entry name" value="SAM_MT_UBIE"/>
    <property type="match status" value="1"/>
</dbReference>
<keyword evidence="5" id="KW-1185">Reference proteome</keyword>
<dbReference type="InterPro" id="IPR029063">
    <property type="entry name" value="SAM-dependent_MTases_sf"/>
</dbReference>
<dbReference type="SUPFAM" id="SSF53335">
    <property type="entry name" value="S-adenosyl-L-methionine-dependent methyltransferases"/>
    <property type="match status" value="1"/>
</dbReference>
<gene>
    <name evidence="4" type="ORF">OSTQU699_LOCUS4199</name>
</gene>
<comment type="caution">
    <text evidence="4">The sequence shown here is derived from an EMBL/GenBank/DDBJ whole genome shotgun (WGS) entry which is preliminary data.</text>
</comment>
<dbReference type="EMBL" id="CAJHUC010000891">
    <property type="protein sequence ID" value="CAD7698840.1"/>
    <property type="molecule type" value="Genomic_DNA"/>
</dbReference>
<accession>A0A8S1IUV0</accession>
<evidence type="ECO:0000256" key="1">
    <source>
        <dbReference type="ARBA" id="ARBA00022603"/>
    </source>
</evidence>
<proteinExistence type="predicted"/>
<dbReference type="AlphaFoldDB" id="A0A8S1IUV0"/>
<sequence>MSLPFPDNHFDAITMGYGLRNIVDRGQALKELHRVLRPGRRAAILDFNHSNDILVDAFQGFALEHLVVPVARLYGLEDEYKYLRPSIENFPCGAEQERLGRNSGFATVRHYEIGFKLMGILLCQKGR</sequence>
<reference evidence="4" key="1">
    <citation type="submission" date="2020-12" db="EMBL/GenBank/DDBJ databases">
        <authorList>
            <person name="Iha C."/>
        </authorList>
    </citation>
    <scope>NUCLEOTIDE SEQUENCE</scope>
</reference>
<dbReference type="Pfam" id="PF01209">
    <property type="entry name" value="Ubie_methyltran"/>
    <property type="match status" value="1"/>
</dbReference>
<keyword evidence="3" id="KW-0949">S-adenosyl-L-methionine</keyword>
<dbReference type="GO" id="GO:0008168">
    <property type="term" value="F:methyltransferase activity"/>
    <property type="evidence" value="ECO:0007669"/>
    <property type="project" value="UniProtKB-KW"/>
</dbReference>
<keyword evidence="2" id="KW-0808">Transferase</keyword>